<reference evidence="3 4" key="1">
    <citation type="journal article" date="2019" name="Nat. Microbiol.">
        <title>Wide diversity of methane and short-chain alkane metabolisms in uncultured archaea.</title>
        <authorList>
            <person name="Borrel G."/>
            <person name="Adam P.S."/>
            <person name="McKay L.J."/>
            <person name="Chen L.X."/>
            <person name="Sierra-Garcia I.N."/>
            <person name="Sieber C.M."/>
            <person name="Letourneur Q."/>
            <person name="Ghozlane A."/>
            <person name="Andersen G.L."/>
            <person name="Li W.J."/>
            <person name="Hallam S.J."/>
            <person name="Muyzer G."/>
            <person name="de Oliveira V.M."/>
            <person name="Inskeep W.P."/>
            <person name="Banfield J.F."/>
            <person name="Gribaldo S."/>
        </authorList>
    </citation>
    <scope>NUCLEOTIDE SEQUENCE [LARGE SCALE GENOMIC DNA]</scope>
    <source>
        <strain evidence="3">NM1a</strain>
    </source>
</reference>
<accession>A0A520KQU4</accession>
<keyword evidence="2" id="KW-1133">Transmembrane helix</keyword>
<evidence type="ECO:0000256" key="1">
    <source>
        <dbReference type="SAM" id="MobiDB-lite"/>
    </source>
</evidence>
<feature type="transmembrane region" description="Helical" evidence="2">
    <location>
        <begin position="12"/>
        <end position="33"/>
    </location>
</feature>
<sequence length="147" mass="17077">MLVNIAVPYASTFFSLILLPILFAIISVIPPLFPSFMTPEGMKIARESAKFFPQYYSISYERKENFMSDKIAQICKDHDRVVVITGLVHIDGLEEEIREKVPQARIKKIPFLSLYEPEHEPGRGQRALSRKKKRKRKVLVGRDHHQR</sequence>
<protein>
    <recommendedName>
        <fullName evidence="5">TraB family protein</fullName>
    </recommendedName>
</protein>
<gene>
    <name evidence="3" type="ORF">EF806_05965</name>
</gene>
<keyword evidence="2" id="KW-0812">Transmembrane</keyword>
<proteinExistence type="predicted"/>
<dbReference type="Proteomes" id="UP000317158">
    <property type="component" value="Unassembled WGS sequence"/>
</dbReference>
<organism evidence="3 4">
    <name type="scientific">Methanoliparum thermophilum</name>
    <dbReference type="NCBI Taxonomy" id="2491083"/>
    <lineage>
        <taxon>Archaea</taxon>
        <taxon>Methanobacteriati</taxon>
        <taxon>Methanobacteriota</taxon>
        <taxon>Candidatus Methanoliparia</taxon>
        <taxon>Candidatus Methanoliparales</taxon>
        <taxon>Candidatus Methanoliparaceae</taxon>
        <taxon>Candidatus Methanoliparum</taxon>
    </lineage>
</organism>
<evidence type="ECO:0000313" key="4">
    <source>
        <dbReference type="Proteomes" id="UP000317158"/>
    </source>
</evidence>
<feature type="region of interest" description="Disordered" evidence="1">
    <location>
        <begin position="117"/>
        <end position="147"/>
    </location>
</feature>
<keyword evidence="2" id="KW-0472">Membrane</keyword>
<dbReference type="AlphaFoldDB" id="A0A520KQU4"/>
<comment type="caution">
    <text evidence="3">The sequence shown here is derived from an EMBL/GenBank/DDBJ whole genome shotgun (WGS) entry which is preliminary data.</text>
</comment>
<evidence type="ECO:0000256" key="2">
    <source>
        <dbReference type="SAM" id="Phobius"/>
    </source>
</evidence>
<dbReference type="EMBL" id="RXIF01000011">
    <property type="protein sequence ID" value="RZN63967.1"/>
    <property type="molecule type" value="Genomic_DNA"/>
</dbReference>
<name>A0A520KQU4_METT2</name>
<feature type="compositionally biased region" description="Basic residues" evidence="1">
    <location>
        <begin position="128"/>
        <end position="139"/>
    </location>
</feature>
<evidence type="ECO:0008006" key="5">
    <source>
        <dbReference type="Google" id="ProtNLM"/>
    </source>
</evidence>
<evidence type="ECO:0000313" key="3">
    <source>
        <dbReference type="EMBL" id="RZN63967.1"/>
    </source>
</evidence>